<dbReference type="AlphaFoldDB" id="A0A0X3Q4K9"/>
<sequence>MAIFASILFRISINHRDTMNEIERGGKINEADRSLLLVAGIGTKECPSLSVWHVHPRSVRNPAWLVLVLKWRTAWNSLNRTAVRIFTATFIRHGTRYFSHLVLSLFLKTGKRVPESQSSGTASSSHLFNHLIEPVCQCRHMTCRF</sequence>
<dbReference type="EMBL" id="GEEE01004304">
    <property type="protein sequence ID" value="JAP58921.1"/>
    <property type="molecule type" value="Transcribed_RNA"/>
</dbReference>
<accession>A0A0X3Q4K9</accession>
<gene>
    <name evidence="1" type="primary">CFDP2</name>
    <name evidence="1" type="ORF">TR161664</name>
</gene>
<reference evidence="1" key="1">
    <citation type="submission" date="2016-01" db="EMBL/GenBank/DDBJ databases">
        <title>Reference transcriptome for the parasite Schistocephalus solidus: insights into the molecular evolution of parasitism.</title>
        <authorList>
            <person name="Hebert F.O."/>
            <person name="Grambauer S."/>
            <person name="Barber I."/>
            <person name="Landry C.R."/>
            <person name="Aubin-Horth N."/>
        </authorList>
    </citation>
    <scope>NUCLEOTIDE SEQUENCE</scope>
</reference>
<organism evidence="1">
    <name type="scientific">Schistocephalus solidus</name>
    <name type="common">Tapeworm</name>
    <dbReference type="NCBI Taxonomy" id="70667"/>
    <lineage>
        <taxon>Eukaryota</taxon>
        <taxon>Metazoa</taxon>
        <taxon>Spiralia</taxon>
        <taxon>Lophotrochozoa</taxon>
        <taxon>Platyhelminthes</taxon>
        <taxon>Cestoda</taxon>
        <taxon>Eucestoda</taxon>
        <taxon>Diphyllobothriidea</taxon>
        <taxon>Diphyllobothriidae</taxon>
        <taxon>Schistocephalus</taxon>
    </lineage>
</organism>
<dbReference type="EMBL" id="GEEE01009131">
    <property type="protein sequence ID" value="JAP54094.1"/>
    <property type="molecule type" value="Transcribed_RNA"/>
</dbReference>
<name>A0A0X3Q4K9_SCHSO</name>
<proteinExistence type="predicted"/>
<evidence type="ECO:0000313" key="1">
    <source>
        <dbReference type="EMBL" id="JAP58921.1"/>
    </source>
</evidence>
<protein>
    <submittedName>
        <fullName evidence="1">Craniofacial development protein 2</fullName>
    </submittedName>
</protein>